<dbReference type="InterPro" id="IPR011059">
    <property type="entry name" value="Metal-dep_hydrolase_composite"/>
</dbReference>
<accession>A0AA43RL88</accession>
<dbReference type="InterPro" id="IPR013108">
    <property type="entry name" value="Amidohydro_3"/>
</dbReference>
<evidence type="ECO:0000313" key="3">
    <source>
        <dbReference type="Proteomes" id="UP001168575"/>
    </source>
</evidence>
<protein>
    <submittedName>
        <fullName evidence="2">Amidohydrolase family protein</fullName>
    </submittedName>
</protein>
<evidence type="ECO:0000259" key="1">
    <source>
        <dbReference type="Pfam" id="PF07969"/>
    </source>
</evidence>
<dbReference type="SUPFAM" id="SSF51338">
    <property type="entry name" value="Composite domain of metallo-dependent hydrolases"/>
    <property type="match status" value="1"/>
</dbReference>
<dbReference type="PANTHER" id="PTHR22642">
    <property type="entry name" value="IMIDAZOLONEPROPIONASE"/>
    <property type="match status" value="1"/>
</dbReference>
<evidence type="ECO:0000313" key="2">
    <source>
        <dbReference type="EMBL" id="MDO4841532.1"/>
    </source>
</evidence>
<dbReference type="Gene3D" id="3.20.20.140">
    <property type="entry name" value="Metal-dependent hydrolases"/>
    <property type="match status" value="1"/>
</dbReference>
<dbReference type="GO" id="GO:0016810">
    <property type="term" value="F:hydrolase activity, acting on carbon-nitrogen (but not peptide) bonds"/>
    <property type="evidence" value="ECO:0007669"/>
    <property type="project" value="InterPro"/>
</dbReference>
<dbReference type="Gene3D" id="2.30.40.10">
    <property type="entry name" value="Urease, subunit C, domain 1"/>
    <property type="match status" value="1"/>
</dbReference>
<keyword evidence="3" id="KW-1185">Reference proteome</keyword>
<dbReference type="Pfam" id="PF07969">
    <property type="entry name" value="Amidohydro_3"/>
    <property type="match status" value="1"/>
</dbReference>
<gene>
    <name evidence="2" type="ORF">Q3982_02505</name>
</gene>
<dbReference type="EMBL" id="JAUMVS010000024">
    <property type="protein sequence ID" value="MDO4841532.1"/>
    <property type="molecule type" value="Genomic_DNA"/>
</dbReference>
<organism evidence="2 3">
    <name type="scientific">Phoenicibacter congonensis</name>
    <dbReference type="NCBI Taxonomy" id="1944646"/>
    <lineage>
        <taxon>Bacteria</taxon>
        <taxon>Bacillati</taxon>
        <taxon>Actinomycetota</taxon>
        <taxon>Coriobacteriia</taxon>
        <taxon>Eggerthellales</taxon>
        <taxon>Eggerthellaceae</taxon>
        <taxon>Phoenicibacter</taxon>
    </lineage>
</organism>
<dbReference type="Proteomes" id="UP001168575">
    <property type="component" value="Unassembled WGS sequence"/>
</dbReference>
<comment type="caution">
    <text evidence="2">The sequence shown here is derived from an EMBL/GenBank/DDBJ whole genome shotgun (WGS) entry which is preliminary data.</text>
</comment>
<dbReference type="Gene3D" id="3.10.310.70">
    <property type="match status" value="1"/>
</dbReference>
<proteinExistence type="predicted"/>
<dbReference type="AlphaFoldDB" id="A0AA43RL88"/>
<dbReference type="CDD" id="cd01300">
    <property type="entry name" value="YtcJ_like"/>
    <property type="match status" value="1"/>
</dbReference>
<dbReference type="PANTHER" id="PTHR22642:SF2">
    <property type="entry name" value="PROTEIN LONG AFTER FAR-RED 3"/>
    <property type="match status" value="1"/>
</dbReference>
<feature type="domain" description="Amidohydrolase 3" evidence="1">
    <location>
        <begin position="53"/>
        <end position="542"/>
    </location>
</feature>
<name>A0AA43RL88_9ACTN</name>
<sequence length="546" mass="60706">MQKCDYVFRSKNVFTAKSPLEVAELAFAVRDSRILEIGKPSDVLFKFEPQNGVIDFGDKFVCPGFHDAHLHFFHTALLNSPYMFFCIGESEADLVSKTLEFAEDLPEDAWVVTQGWRYYRWNPAVYPSKQPIDEAFPNRPCVMYSGDGHTLWLNTCAMEKLDVVNNVNYLGKPGIDVDDSGELTGIFHEAVAMELLPKCLEWLTDEQLVSAYENQMQKMTALGITSACDMSLMPKEGCDFIRDDVYDALDAADKLKLRVHMFPTLLDDQSRFFELLSKYSGNDFLYAPAFKQFFDGVSSEHTARLTEDYSNARFPGDRGELTVPVVQMRELVLEAAENGVATRIHTIGDGAIHEALKIYEEAIAKFGHPKSGHYTLEHLENLLAEDIVKLAELGVVASSQPCHITLDPGGPEKDLGEERAKLMWPFKTFEEKGIVQAFGTDSPITGVGPMNVLYAAVTRKDPHTHEPEGGWHAEQCISIANALQNYTLGSAIAAGNEANIGTLEPGKFADFVVLDQNLLAIDAEKIQQTKVIATYLGGECVYDVSI</sequence>
<reference evidence="2" key="1">
    <citation type="submission" date="2023-07" db="EMBL/GenBank/DDBJ databases">
        <title>Between Cages and Wild: Unraveling the Impact of Captivity on Animal Microbiomes and Antimicrobial Resistance.</title>
        <authorList>
            <person name="Schmartz G.P."/>
            <person name="Rehner J."/>
            <person name="Schuff M.J."/>
            <person name="Becker S.L."/>
            <person name="Kravczyk M."/>
            <person name="Gurevich A."/>
            <person name="Francke R."/>
            <person name="Mueller R."/>
            <person name="Keller V."/>
            <person name="Keller A."/>
        </authorList>
    </citation>
    <scope>NUCLEOTIDE SEQUENCE</scope>
    <source>
        <strain evidence="2">S12M_St_49</strain>
    </source>
</reference>
<dbReference type="InterPro" id="IPR033932">
    <property type="entry name" value="YtcJ-like"/>
</dbReference>
<dbReference type="InterPro" id="IPR032466">
    <property type="entry name" value="Metal_Hydrolase"/>
</dbReference>
<dbReference type="SUPFAM" id="SSF51556">
    <property type="entry name" value="Metallo-dependent hydrolases"/>
    <property type="match status" value="1"/>
</dbReference>